<evidence type="ECO:0000256" key="6">
    <source>
        <dbReference type="ARBA" id="ARBA00023043"/>
    </source>
</evidence>
<accession>A0ABN9MLP9</accession>
<evidence type="ECO:0000256" key="5">
    <source>
        <dbReference type="ARBA" id="ARBA00023034"/>
    </source>
</evidence>
<gene>
    <name evidence="8" type="ORF">RIMI_LOCUS21425316</name>
</gene>
<evidence type="ECO:0000313" key="8">
    <source>
        <dbReference type="EMBL" id="CAJ0966546.1"/>
    </source>
</evidence>
<dbReference type="PANTHER" id="PTHR24161:SF16">
    <property type="entry name" value="PALMITOYLTRANSFERASE ZDHHC13"/>
    <property type="match status" value="1"/>
</dbReference>
<dbReference type="PROSITE" id="PS50088">
    <property type="entry name" value="ANK_REPEAT"/>
    <property type="match status" value="1"/>
</dbReference>
<dbReference type="InterPro" id="IPR002110">
    <property type="entry name" value="Ankyrin_rpt"/>
</dbReference>
<keyword evidence="6 7" id="KW-0040">ANK repeat</keyword>
<dbReference type="SMART" id="SM00248">
    <property type="entry name" value="ANK"/>
    <property type="match status" value="4"/>
</dbReference>
<comment type="subcellular location">
    <subcellularLocation>
        <location evidence="1">Cytoplasmic vesicle membrane</location>
        <topology evidence="1">Multi-pass membrane protein</topology>
    </subcellularLocation>
    <subcellularLocation>
        <location evidence="2">Golgi apparatus membrane</location>
        <topology evidence="2">Multi-pass membrane protein</topology>
    </subcellularLocation>
</comment>
<evidence type="ECO:0008006" key="10">
    <source>
        <dbReference type="Google" id="ProtNLM"/>
    </source>
</evidence>
<dbReference type="PROSITE" id="PS50297">
    <property type="entry name" value="ANK_REP_REGION"/>
    <property type="match status" value="1"/>
</dbReference>
<evidence type="ECO:0000256" key="3">
    <source>
        <dbReference type="ARBA" id="ARBA00010104"/>
    </source>
</evidence>
<feature type="repeat" description="ANK" evidence="7">
    <location>
        <begin position="118"/>
        <end position="150"/>
    </location>
</feature>
<dbReference type="PANTHER" id="PTHR24161">
    <property type="entry name" value="ANK_REP_REGION DOMAIN-CONTAINING PROTEIN-RELATED"/>
    <property type="match status" value="1"/>
</dbReference>
<dbReference type="Pfam" id="PF12796">
    <property type="entry name" value="Ank_2"/>
    <property type="match status" value="2"/>
</dbReference>
<feature type="non-terminal residue" evidence="8">
    <location>
        <position position="1"/>
    </location>
</feature>
<name>A0ABN9MLP9_9NEOB</name>
<dbReference type="EMBL" id="CAUEEQ010075474">
    <property type="protein sequence ID" value="CAJ0966546.1"/>
    <property type="molecule type" value="Genomic_DNA"/>
</dbReference>
<evidence type="ECO:0000256" key="4">
    <source>
        <dbReference type="ARBA" id="ARBA00022737"/>
    </source>
</evidence>
<dbReference type="Gene3D" id="1.25.40.20">
    <property type="entry name" value="Ankyrin repeat-containing domain"/>
    <property type="match status" value="1"/>
</dbReference>
<reference evidence="8" key="1">
    <citation type="submission" date="2023-07" db="EMBL/GenBank/DDBJ databases">
        <authorList>
            <person name="Stuckert A."/>
        </authorList>
    </citation>
    <scope>NUCLEOTIDE SEQUENCE</scope>
</reference>
<evidence type="ECO:0000256" key="2">
    <source>
        <dbReference type="ARBA" id="ARBA00004653"/>
    </source>
</evidence>
<dbReference type="InterPro" id="IPR036770">
    <property type="entry name" value="Ankyrin_rpt-contain_sf"/>
</dbReference>
<keyword evidence="4" id="KW-0677">Repeat</keyword>
<evidence type="ECO:0000256" key="7">
    <source>
        <dbReference type="PROSITE-ProRule" id="PRU00023"/>
    </source>
</evidence>
<proteinExistence type="inferred from homology"/>
<comment type="caution">
    <text evidence="8">The sequence shown here is derived from an EMBL/GenBank/DDBJ whole genome shotgun (WGS) entry which is preliminary data.</text>
</comment>
<evidence type="ECO:0000313" key="9">
    <source>
        <dbReference type="Proteomes" id="UP001176940"/>
    </source>
</evidence>
<protein>
    <recommendedName>
        <fullName evidence="10">ANK_REP_REGION domain-containing protein</fullName>
    </recommendedName>
</protein>
<evidence type="ECO:0000256" key="1">
    <source>
        <dbReference type="ARBA" id="ARBA00004439"/>
    </source>
</evidence>
<sequence>LCFPSLLLRQGHLQTIILLMKCGADPSLIDGEGYNSVHLAVLYQHLPIIAYLIAKGQLRVFYLQNIDGPDVNGMTPLMLSAQKIIGRVVMRSLLSVSMEPTSFLLKLNPSVNLADKIHRNTALHWAVSSGNVNAVDLLLEAGSSLDVQNDKGETPLDLAKETRNRLIIHILTSEANSRSGRSSRALKTLQKYEGKHRVTKRRAALSNPMFTLVTWGPRHRWSLESCLCDSSPATTQRLNSDAAAIGIVVDITAASLNVTVP</sequence>
<dbReference type="SUPFAM" id="SSF48403">
    <property type="entry name" value="Ankyrin repeat"/>
    <property type="match status" value="1"/>
</dbReference>
<keyword evidence="5" id="KW-0333">Golgi apparatus</keyword>
<organism evidence="8 9">
    <name type="scientific">Ranitomeya imitator</name>
    <name type="common">mimic poison frog</name>
    <dbReference type="NCBI Taxonomy" id="111125"/>
    <lineage>
        <taxon>Eukaryota</taxon>
        <taxon>Metazoa</taxon>
        <taxon>Chordata</taxon>
        <taxon>Craniata</taxon>
        <taxon>Vertebrata</taxon>
        <taxon>Euteleostomi</taxon>
        <taxon>Amphibia</taxon>
        <taxon>Batrachia</taxon>
        <taxon>Anura</taxon>
        <taxon>Neobatrachia</taxon>
        <taxon>Hyloidea</taxon>
        <taxon>Dendrobatidae</taxon>
        <taxon>Dendrobatinae</taxon>
        <taxon>Ranitomeya</taxon>
    </lineage>
</organism>
<dbReference type="Proteomes" id="UP001176940">
    <property type="component" value="Unassembled WGS sequence"/>
</dbReference>
<comment type="similarity">
    <text evidence="3">Belongs to the DHHC palmitoyltransferase family. AKR/ZDHHC17 subfamily.</text>
</comment>
<keyword evidence="9" id="KW-1185">Reference proteome</keyword>